<feature type="binding site" evidence="14">
    <location>
        <begin position="112"/>
        <end position="118"/>
    </location>
    <ligand>
        <name>ATP</name>
        <dbReference type="ChEBI" id="CHEBI:30616"/>
    </ligand>
</feature>
<evidence type="ECO:0000256" key="6">
    <source>
        <dbReference type="ARBA" id="ARBA00022618"/>
    </source>
</evidence>
<gene>
    <name evidence="14" type="primary">murC</name>
    <name evidence="18" type="ORF">SAMN02745823_00620</name>
</gene>
<evidence type="ECO:0000259" key="15">
    <source>
        <dbReference type="Pfam" id="PF01225"/>
    </source>
</evidence>
<dbReference type="SUPFAM" id="SSF51984">
    <property type="entry name" value="MurCD N-terminal domain"/>
    <property type="match status" value="1"/>
</dbReference>
<dbReference type="InterPro" id="IPR036615">
    <property type="entry name" value="Mur_ligase_C_dom_sf"/>
</dbReference>
<dbReference type="InterPro" id="IPR004101">
    <property type="entry name" value="Mur_ligase_C"/>
</dbReference>
<evidence type="ECO:0000313" key="18">
    <source>
        <dbReference type="EMBL" id="SHH64970.1"/>
    </source>
</evidence>
<dbReference type="STRING" id="1123282.SAMN02745823_00620"/>
<evidence type="ECO:0000256" key="5">
    <source>
        <dbReference type="ARBA" id="ARBA00022598"/>
    </source>
</evidence>
<dbReference type="SUPFAM" id="SSF53244">
    <property type="entry name" value="MurD-like peptide ligases, peptide-binding domain"/>
    <property type="match status" value="1"/>
</dbReference>
<keyword evidence="5 14" id="KW-0436">Ligase</keyword>
<keyword evidence="11 14" id="KW-0131">Cell cycle</keyword>
<dbReference type="GO" id="GO:0009252">
    <property type="term" value="P:peptidoglycan biosynthetic process"/>
    <property type="evidence" value="ECO:0007669"/>
    <property type="project" value="UniProtKB-UniRule"/>
</dbReference>
<protein>
    <recommendedName>
        <fullName evidence="3 14">UDP-N-acetylmuramate--L-alanine ligase</fullName>
        <ecNumber evidence="3 14">6.3.2.8</ecNumber>
    </recommendedName>
    <alternativeName>
        <fullName evidence="14">UDP-N-acetylmuramoyl-L-alanine synthetase</fullName>
    </alternativeName>
</protein>
<dbReference type="PANTHER" id="PTHR43445">
    <property type="entry name" value="UDP-N-ACETYLMURAMATE--L-ALANINE LIGASE-RELATED"/>
    <property type="match status" value="1"/>
</dbReference>
<keyword evidence="10 14" id="KW-0573">Peptidoglycan synthesis</keyword>
<feature type="domain" description="Mur ligase central" evidence="17">
    <location>
        <begin position="110"/>
        <end position="289"/>
    </location>
</feature>
<dbReference type="Gene3D" id="3.90.190.20">
    <property type="entry name" value="Mur ligase, C-terminal domain"/>
    <property type="match status" value="1"/>
</dbReference>
<feature type="domain" description="Mur ligase N-terminal catalytic" evidence="15">
    <location>
        <begin position="8"/>
        <end position="104"/>
    </location>
</feature>
<dbReference type="Pfam" id="PF08245">
    <property type="entry name" value="Mur_ligase_M"/>
    <property type="match status" value="1"/>
</dbReference>
<evidence type="ECO:0000256" key="3">
    <source>
        <dbReference type="ARBA" id="ARBA00012211"/>
    </source>
</evidence>
<dbReference type="Pfam" id="PF01225">
    <property type="entry name" value="Mur_ligase"/>
    <property type="match status" value="1"/>
</dbReference>
<comment type="subcellular location">
    <subcellularLocation>
        <location evidence="1 14">Cytoplasm</location>
    </subcellularLocation>
</comment>
<dbReference type="AlphaFoldDB" id="A0A1M5UPX2"/>
<evidence type="ECO:0000313" key="19">
    <source>
        <dbReference type="Proteomes" id="UP000183995"/>
    </source>
</evidence>
<dbReference type="InterPro" id="IPR000713">
    <property type="entry name" value="Mur_ligase_N"/>
</dbReference>
<dbReference type="GO" id="GO:0005524">
    <property type="term" value="F:ATP binding"/>
    <property type="evidence" value="ECO:0007669"/>
    <property type="project" value="UniProtKB-UniRule"/>
</dbReference>
<dbReference type="SUPFAM" id="SSF53623">
    <property type="entry name" value="MurD-like peptide ligases, catalytic domain"/>
    <property type="match status" value="1"/>
</dbReference>
<comment type="similarity">
    <text evidence="14">Belongs to the MurCDEF family.</text>
</comment>
<keyword evidence="19" id="KW-1185">Reference proteome</keyword>
<organism evidence="18 19">
    <name type="scientific">Sporobacter termitidis DSM 10068</name>
    <dbReference type="NCBI Taxonomy" id="1123282"/>
    <lineage>
        <taxon>Bacteria</taxon>
        <taxon>Bacillati</taxon>
        <taxon>Bacillota</taxon>
        <taxon>Clostridia</taxon>
        <taxon>Eubacteriales</taxon>
        <taxon>Oscillospiraceae</taxon>
        <taxon>Sporobacter</taxon>
    </lineage>
</organism>
<comment type="pathway">
    <text evidence="2 14">Cell wall biogenesis; peptidoglycan biosynthesis.</text>
</comment>
<name>A0A1M5UPX2_9FIRM</name>
<evidence type="ECO:0000259" key="17">
    <source>
        <dbReference type="Pfam" id="PF08245"/>
    </source>
</evidence>
<evidence type="ECO:0000259" key="16">
    <source>
        <dbReference type="Pfam" id="PF02875"/>
    </source>
</evidence>
<dbReference type="PANTHER" id="PTHR43445:SF3">
    <property type="entry name" value="UDP-N-ACETYLMURAMATE--L-ALANINE LIGASE"/>
    <property type="match status" value="1"/>
</dbReference>
<dbReference type="GO" id="GO:0071555">
    <property type="term" value="P:cell wall organization"/>
    <property type="evidence" value="ECO:0007669"/>
    <property type="project" value="UniProtKB-KW"/>
</dbReference>
<dbReference type="Gene3D" id="3.40.50.720">
    <property type="entry name" value="NAD(P)-binding Rossmann-like Domain"/>
    <property type="match status" value="1"/>
</dbReference>
<dbReference type="UniPathway" id="UPA00219"/>
<dbReference type="Gene3D" id="3.40.1190.10">
    <property type="entry name" value="Mur-like, catalytic domain"/>
    <property type="match status" value="1"/>
</dbReference>
<dbReference type="NCBIfam" id="TIGR01082">
    <property type="entry name" value="murC"/>
    <property type="match status" value="1"/>
</dbReference>
<dbReference type="InterPro" id="IPR036565">
    <property type="entry name" value="Mur-like_cat_sf"/>
</dbReference>
<sequence length="453" mass="48523">MKSGFSGHLVGIGGVSMSPLAEVLYKMGVPITGSDMNDSDAVHRLRALGIDVKIGHKAGNIGGARFIIRTAAAREDNVEIAAARKAGIPVFERAEAWGYIMRGYKNAVCVAGTHGKTTTTSMTTHILLAADADPTVMIGGTLNKLQSGYRVGAGDVIVLESCEYYNSFHSFFPTIAVVLNVDADHLDFFKDLDDIKASFRHFASLVPENGHIVCNGDDANTMDALRPLGRPLFTFGTNEQASVRAVNIEQNGSGSSFDVLYNGALYCHVILNVPGRQNVMNALAAAATAITLNIPPAAVTEGLLDFTGAGRRFEYKGSVKGADVYDDYAHHPRELHALLDAVESLGYDRVILAFQPHTYTRTKAFFDDFISELKRADLVFLAEIYAAREKNTIGISSRDLAEKVPGAVYCPSFDDIEARLCALAGKGDIILTVGAGDIYKVGEHLTGKAASVG</sequence>
<keyword evidence="8 14" id="KW-0067">ATP-binding</keyword>
<keyword evidence="9 14" id="KW-0133">Cell shape</keyword>
<evidence type="ECO:0000256" key="9">
    <source>
        <dbReference type="ARBA" id="ARBA00022960"/>
    </source>
</evidence>
<evidence type="ECO:0000256" key="14">
    <source>
        <dbReference type="HAMAP-Rule" id="MF_00046"/>
    </source>
</evidence>
<keyword evidence="12 14" id="KW-0961">Cell wall biogenesis/degradation</keyword>
<keyword evidence="4 14" id="KW-0963">Cytoplasm</keyword>
<keyword evidence="6 14" id="KW-0132">Cell division</keyword>
<evidence type="ECO:0000256" key="8">
    <source>
        <dbReference type="ARBA" id="ARBA00022840"/>
    </source>
</evidence>
<keyword evidence="7 14" id="KW-0547">Nucleotide-binding</keyword>
<dbReference type="InterPro" id="IPR013221">
    <property type="entry name" value="Mur_ligase_cen"/>
</dbReference>
<dbReference type="EC" id="6.3.2.8" evidence="3 14"/>
<comment type="catalytic activity">
    <reaction evidence="13 14">
        <text>UDP-N-acetyl-alpha-D-muramate + L-alanine + ATP = UDP-N-acetyl-alpha-D-muramoyl-L-alanine + ADP + phosphate + H(+)</text>
        <dbReference type="Rhea" id="RHEA:23372"/>
        <dbReference type="ChEBI" id="CHEBI:15378"/>
        <dbReference type="ChEBI" id="CHEBI:30616"/>
        <dbReference type="ChEBI" id="CHEBI:43474"/>
        <dbReference type="ChEBI" id="CHEBI:57972"/>
        <dbReference type="ChEBI" id="CHEBI:70757"/>
        <dbReference type="ChEBI" id="CHEBI:83898"/>
        <dbReference type="ChEBI" id="CHEBI:456216"/>
        <dbReference type="EC" id="6.3.2.8"/>
    </reaction>
</comment>
<dbReference type="InterPro" id="IPR050061">
    <property type="entry name" value="MurCDEF_pg_biosynth"/>
</dbReference>
<proteinExistence type="inferred from homology"/>
<evidence type="ECO:0000256" key="1">
    <source>
        <dbReference type="ARBA" id="ARBA00004496"/>
    </source>
</evidence>
<dbReference type="GO" id="GO:0005737">
    <property type="term" value="C:cytoplasm"/>
    <property type="evidence" value="ECO:0007669"/>
    <property type="project" value="UniProtKB-SubCell"/>
</dbReference>
<dbReference type="EMBL" id="FQXV01000001">
    <property type="protein sequence ID" value="SHH64970.1"/>
    <property type="molecule type" value="Genomic_DNA"/>
</dbReference>
<accession>A0A1M5UPX2</accession>
<evidence type="ECO:0000256" key="11">
    <source>
        <dbReference type="ARBA" id="ARBA00023306"/>
    </source>
</evidence>
<evidence type="ECO:0000256" key="7">
    <source>
        <dbReference type="ARBA" id="ARBA00022741"/>
    </source>
</evidence>
<reference evidence="18 19" key="1">
    <citation type="submission" date="2016-11" db="EMBL/GenBank/DDBJ databases">
        <authorList>
            <person name="Jaros S."/>
            <person name="Januszkiewicz K."/>
            <person name="Wedrychowicz H."/>
        </authorList>
    </citation>
    <scope>NUCLEOTIDE SEQUENCE [LARGE SCALE GENOMIC DNA]</scope>
    <source>
        <strain evidence="18 19">DSM 10068</strain>
    </source>
</reference>
<dbReference type="HAMAP" id="MF_00046">
    <property type="entry name" value="MurC"/>
    <property type="match status" value="1"/>
</dbReference>
<evidence type="ECO:0000256" key="4">
    <source>
        <dbReference type="ARBA" id="ARBA00022490"/>
    </source>
</evidence>
<dbReference type="GO" id="GO:0008763">
    <property type="term" value="F:UDP-N-acetylmuramate-L-alanine ligase activity"/>
    <property type="evidence" value="ECO:0007669"/>
    <property type="project" value="UniProtKB-UniRule"/>
</dbReference>
<comment type="function">
    <text evidence="14">Cell wall formation.</text>
</comment>
<evidence type="ECO:0000256" key="2">
    <source>
        <dbReference type="ARBA" id="ARBA00004752"/>
    </source>
</evidence>
<evidence type="ECO:0000256" key="13">
    <source>
        <dbReference type="ARBA" id="ARBA00047833"/>
    </source>
</evidence>
<dbReference type="Pfam" id="PF02875">
    <property type="entry name" value="Mur_ligase_C"/>
    <property type="match status" value="1"/>
</dbReference>
<feature type="domain" description="Mur ligase C-terminal" evidence="16">
    <location>
        <begin position="311"/>
        <end position="436"/>
    </location>
</feature>
<evidence type="ECO:0000256" key="12">
    <source>
        <dbReference type="ARBA" id="ARBA00023316"/>
    </source>
</evidence>
<dbReference type="InterPro" id="IPR005758">
    <property type="entry name" value="UDP-N-AcMur_Ala_ligase_MurC"/>
</dbReference>
<evidence type="ECO:0000256" key="10">
    <source>
        <dbReference type="ARBA" id="ARBA00022984"/>
    </source>
</evidence>
<dbReference type="Proteomes" id="UP000183995">
    <property type="component" value="Unassembled WGS sequence"/>
</dbReference>
<dbReference type="GO" id="GO:0008360">
    <property type="term" value="P:regulation of cell shape"/>
    <property type="evidence" value="ECO:0007669"/>
    <property type="project" value="UniProtKB-KW"/>
</dbReference>
<dbReference type="GO" id="GO:0051301">
    <property type="term" value="P:cell division"/>
    <property type="evidence" value="ECO:0007669"/>
    <property type="project" value="UniProtKB-KW"/>
</dbReference>